<dbReference type="Ensembl" id="ENSOMET00000021232.1">
    <property type="protein sequence ID" value="ENSOMEP00000030630.1"/>
    <property type="gene ID" value="ENSOMEG00000015000.1"/>
</dbReference>
<dbReference type="InterPro" id="IPR017441">
    <property type="entry name" value="Protein_kinase_ATP_BS"/>
</dbReference>
<dbReference type="PROSITE" id="PS00107">
    <property type="entry name" value="PROTEIN_KINASE_ATP"/>
    <property type="match status" value="1"/>
</dbReference>
<reference evidence="2" key="1">
    <citation type="submission" date="2025-08" db="UniProtKB">
        <authorList>
            <consortium name="Ensembl"/>
        </authorList>
    </citation>
    <scope>IDENTIFICATION</scope>
</reference>
<name>A0A3B3DMN2_ORYME</name>
<dbReference type="Proteomes" id="UP000261560">
    <property type="component" value="Unplaced"/>
</dbReference>
<reference evidence="2" key="2">
    <citation type="submission" date="2025-09" db="UniProtKB">
        <authorList>
            <consortium name="Ensembl"/>
        </authorList>
    </citation>
    <scope>IDENTIFICATION</scope>
</reference>
<keyword evidence="3" id="KW-1185">Reference proteome</keyword>
<evidence type="ECO:0000313" key="3">
    <source>
        <dbReference type="Proteomes" id="UP000261560"/>
    </source>
</evidence>
<dbReference type="AlphaFoldDB" id="A0A3B3DMN2"/>
<keyword evidence="1" id="KW-0547">Nucleotide-binding</keyword>
<organism evidence="2 3">
    <name type="scientific">Oryzias melastigma</name>
    <name type="common">Marine medaka</name>
    <dbReference type="NCBI Taxonomy" id="30732"/>
    <lineage>
        <taxon>Eukaryota</taxon>
        <taxon>Metazoa</taxon>
        <taxon>Chordata</taxon>
        <taxon>Craniata</taxon>
        <taxon>Vertebrata</taxon>
        <taxon>Euteleostomi</taxon>
        <taxon>Actinopterygii</taxon>
        <taxon>Neopterygii</taxon>
        <taxon>Teleostei</taxon>
        <taxon>Neoteleostei</taxon>
        <taxon>Acanthomorphata</taxon>
        <taxon>Ovalentaria</taxon>
        <taxon>Atherinomorphae</taxon>
        <taxon>Beloniformes</taxon>
        <taxon>Adrianichthyidae</taxon>
        <taxon>Oryziinae</taxon>
        <taxon>Oryzias</taxon>
    </lineage>
</organism>
<keyword evidence="1" id="KW-0067">ATP-binding</keyword>
<dbReference type="InterPro" id="IPR011009">
    <property type="entry name" value="Kinase-like_dom_sf"/>
</dbReference>
<feature type="binding site" evidence="1">
    <location>
        <position position="49"/>
    </location>
    <ligand>
        <name>ATP</name>
        <dbReference type="ChEBI" id="CHEBI:30616"/>
    </ligand>
</feature>
<protein>
    <recommendedName>
        <fullName evidence="4">Protein kinase domain-containing protein</fullName>
    </recommendedName>
</protein>
<dbReference type="SUPFAM" id="SSF56112">
    <property type="entry name" value="Protein kinase-like (PK-like)"/>
    <property type="match status" value="1"/>
</dbReference>
<accession>A0A3B3DMN2</accession>
<evidence type="ECO:0000256" key="1">
    <source>
        <dbReference type="PROSITE-ProRule" id="PRU10141"/>
    </source>
</evidence>
<evidence type="ECO:0008006" key="4">
    <source>
        <dbReference type="Google" id="ProtNLM"/>
    </source>
</evidence>
<sequence>MSFTGKDTNSGHYANYVGPYRLEKTLGKGQTGLVKLGVHCVTCQKVAIKIVNREKLSESVLMKVSVCDSVRKPPGPAVAEENLQCCRFLSHRPKGRGLQPLTTFHNKRSSFLQNKTQWELKSSN</sequence>
<dbReference type="GeneTree" id="ENSGT00940000164511"/>
<dbReference type="PaxDb" id="30732-ENSOMEP00000030630"/>
<dbReference type="GO" id="GO:0005524">
    <property type="term" value="F:ATP binding"/>
    <property type="evidence" value="ECO:0007669"/>
    <property type="project" value="UniProtKB-UniRule"/>
</dbReference>
<dbReference type="STRING" id="30732.ENSOMEP00000030630"/>
<evidence type="ECO:0000313" key="2">
    <source>
        <dbReference type="Ensembl" id="ENSOMEP00000030630.1"/>
    </source>
</evidence>
<proteinExistence type="predicted"/>
<dbReference type="Gene3D" id="3.30.200.20">
    <property type="entry name" value="Phosphorylase Kinase, domain 1"/>
    <property type="match status" value="1"/>
</dbReference>